<reference evidence="9" key="1">
    <citation type="journal article" date="2014" name="Int. J. Syst. Evol. Microbiol.">
        <title>Complete genome of a new Firmicutes species belonging to the dominant human colonic microbiota ('Ruminococcus bicirculans') reveals two chromosomes and a selective capacity to utilize plant glucans.</title>
        <authorList>
            <consortium name="NISC Comparative Sequencing Program"/>
            <person name="Wegmann U."/>
            <person name="Louis P."/>
            <person name="Goesmann A."/>
            <person name="Henrissat B."/>
            <person name="Duncan S.H."/>
            <person name="Flint H.J."/>
        </authorList>
    </citation>
    <scope>NUCLEOTIDE SEQUENCE</scope>
    <source>
        <strain evidence="9">NBRC 111756</strain>
    </source>
</reference>
<evidence type="ECO:0000256" key="3">
    <source>
        <dbReference type="ARBA" id="ARBA00022795"/>
    </source>
</evidence>
<keyword evidence="8" id="KW-0804">Transcription</keyword>
<protein>
    <submittedName>
        <fullName evidence="9">FlhC family transcriptional regulator</fullName>
    </submittedName>
</protein>
<dbReference type="RefSeq" id="WP_379913625.1">
    <property type="nucleotide sequence ID" value="NZ_JBHSWE010000002.1"/>
</dbReference>
<comment type="caution">
    <text evidence="9">The sequence shown here is derived from an EMBL/GenBank/DDBJ whole genome shotgun (WGS) entry which is preliminary data.</text>
</comment>
<sequence length="221" mass="24804">MSKLAESSKLKRWVTAREMALMGYVTRIIILETGLTDKQIRRLYRELEEEGLKAAINRTTRTLRSGATLLGNQLAKLHASALMQFYREVGGDAIMTTTCVTYLNRAYRMYHALLCEMEQVDPNIRNVTFTISDAWCLASELRSGDAMFETCRSCHCDFFTSIHQSTGIDCPFCYEPHNKIKTDSTGKPTVSEAKEGLCGSVPVEGRDDASIIAMEAEFEFG</sequence>
<evidence type="ECO:0000256" key="4">
    <source>
        <dbReference type="ARBA" id="ARBA00022833"/>
    </source>
</evidence>
<dbReference type="InterPro" id="IPR007944">
    <property type="entry name" value="FlhC"/>
</dbReference>
<evidence type="ECO:0000313" key="11">
    <source>
        <dbReference type="Proteomes" id="UP001596422"/>
    </source>
</evidence>
<keyword evidence="6" id="KW-0238">DNA-binding</keyword>
<proteinExistence type="predicted"/>
<keyword evidence="5" id="KW-0805">Transcription regulation</keyword>
<evidence type="ECO:0000256" key="5">
    <source>
        <dbReference type="ARBA" id="ARBA00023015"/>
    </source>
</evidence>
<name>A0ABW2A970_9GAMM</name>
<keyword evidence="11" id="KW-1185">Reference proteome</keyword>
<evidence type="ECO:0000256" key="8">
    <source>
        <dbReference type="ARBA" id="ARBA00023163"/>
    </source>
</evidence>
<dbReference type="Pfam" id="PF05280">
    <property type="entry name" value="FlhC"/>
    <property type="match status" value="1"/>
</dbReference>
<accession>A0ABW2A970</accession>
<organism evidence="9 11">
    <name type="scientific">Marinobacterium aestuariivivens</name>
    <dbReference type="NCBI Taxonomy" id="1698799"/>
    <lineage>
        <taxon>Bacteria</taxon>
        <taxon>Pseudomonadati</taxon>
        <taxon>Pseudomonadota</taxon>
        <taxon>Gammaproteobacteria</taxon>
        <taxon>Oceanospirillales</taxon>
        <taxon>Oceanospirillaceae</taxon>
        <taxon>Marinobacterium</taxon>
    </lineage>
</organism>
<dbReference type="EMBL" id="JBHSWE010000002">
    <property type="protein sequence ID" value="MFC6674365.1"/>
    <property type="molecule type" value="Genomic_DNA"/>
</dbReference>
<keyword evidence="3" id="KW-1005">Bacterial flagellum biogenesis</keyword>
<evidence type="ECO:0000313" key="10">
    <source>
        <dbReference type="EMBL" id="MFC6674365.1"/>
    </source>
</evidence>
<evidence type="ECO:0000256" key="1">
    <source>
        <dbReference type="ARBA" id="ARBA00022490"/>
    </source>
</evidence>
<dbReference type="SUPFAM" id="SSF160930">
    <property type="entry name" value="FlhC-like"/>
    <property type="match status" value="1"/>
</dbReference>
<dbReference type="Proteomes" id="UP001596422">
    <property type="component" value="Unassembled WGS sequence"/>
</dbReference>
<keyword evidence="1" id="KW-0963">Cytoplasm</keyword>
<dbReference type="EMBL" id="JBHSWE010000002">
    <property type="protein sequence ID" value="MFC6674033.1"/>
    <property type="molecule type" value="Genomic_DNA"/>
</dbReference>
<reference evidence="11" key="2">
    <citation type="journal article" date="2019" name="Int. J. Syst. Evol. Microbiol.">
        <title>The Global Catalogue of Microorganisms (GCM) 10K type strain sequencing project: providing services to taxonomists for standard genome sequencing and annotation.</title>
        <authorList>
            <consortium name="The Broad Institute Genomics Platform"/>
            <consortium name="The Broad Institute Genome Sequencing Center for Infectious Disease"/>
            <person name="Wu L."/>
            <person name="Ma J."/>
        </authorList>
    </citation>
    <scope>NUCLEOTIDE SEQUENCE [LARGE SCALE GENOMIC DNA]</scope>
    <source>
        <strain evidence="11">NBRC 111756</strain>
    </source>
</reference>
<evidence type="ECO:0000256" key="2">
    <source>
        <dbReference type="ARBA" id="ARBA00022723"/>
    </source>
</evidence>
<keyword evidence="2" id="KW-0479">Metal-binding</keyword>
<keyword evidence="4" id="KW-0862">Zinc</keyword>
<reference evidence="9" key="3">
    <citation type="submission" date="2024-09" db="EMBL/GenBank/DDBJ databases">
        <authorList>
            <person name="Sun Q."/>
            <person name="Mori K."/>
        </authorList>
    </citation>
    <scope>NUCLEOTIDE SEQUENCE</scope>
    <source>
        <strain evidence="9">NBRC 111756</strain>
    </source>
</reference>
<gene>
    <name evidence="9" type="ORF">ACFQDL_31020</name>
    <name evidence="10" type="ORF">ACFQDL_32760</name>
</gene>
<evidence type="ECO:0000256" key="7">
    <source>
        <dbReference type="ARBA" id="ARBA00023159"/>
    </source>
</evidence>
<keyword evidence="7" id="KW-0010">Activator</keyword>
<evidence type="ECO:0000256" key="6">
    <source>
        <dbReference type="ARBA" id="ARBA00023125"/>
    </source>
</evidence>
<evidence type="ECO:0000313" key="9">
    <source>
        <dbReference type="EMBL" id="MFC6674033.1"/>
    </source>
</evidence>